<name>T0ZRT2_9ZZZZ</name>
<proteinExistence type="predicted"/>
<dbReference type="Pfam" id="PF13520">
    <property type="entry name" value="AA_permease_2"/>
    <property type="match status" value="1"/>
</dbReference>
<dbReference type="GO" id="GO:0016020">
    <property type="term" value="C:membrane"/>
    <property type="evidence" value="ECO:0007669"/>
    <property type="project" value="UniProtKB-SubCell"/>
</dbReference>
<dbReference type="Gene3D" id="1.20.1740.10">
    <property type="entry name" value="Amino acid/polyamine transporter I"/>
    <property type="match status" value="1"/>
</dbReference>
<keyword evidence="5 6" id="KW-0472">Membrane</keyword>
<reference evidence="7" key="2">
    <citation type="journal article" date="2014" name="ISME J.">
        <title>Microbial stratification in low pH oxic and suboxic macroscopic growths along an acid mine drainage.</title>
        <authorList>
            <person name="Mendez-Garcia C."/>
            <person name="Mesa V."/>
            <person name="Sprenger R.R."/>
            <person name="Richter M."/>
            <person name="Diez M.S."/>
            <person name="Solano J."/>
            <person name="Bargiela R."/>
            <person name="Golyshina O.V."/>
            <person name="Manteca A."/>
            <person name="Ramos J.L."/>
            <person name="Gallego J.R."/>
            <person name="Llorente I."/>
            <person name="Martins Dos Santos V.A."/>
            <person name="Jensen O.N."/>
            <person name="Pelaez A.I."/>
            <person name="Sanchez J."/>
            <person name="Ferrer M."/>
        </authorList>
    </citation>
    <scope>NUCLEOTIDE SEQUENCE</scope>
</reference>
<dbReference type="AlphaFoldDB" id="T0ZRT2"/>
<dbReference type="EMBL" id="AUZY01008143">
    <property type="protein sequence ID" value="EQD47192.1"/>
    <property type="molecule type" value="Genomic_DNA"/>
</dbReference>
<dbReference type="PANTHER" id="PTHR43243">
    <property type="entry name" value="INNER MEMBRANE TRANSPORTER YGJI-RELATED"/>
    <property type="match status" value="1"/>
</dbReference>
<evidence type="ECO:0000256" key="5">
    <source>
        <dbReference type="ARBA" id="ARBA00023136"/>
    </source>
</evidence>
<evidence type="ECO:0000313" key="7">
    <source>
        <dbReference type="EMBL" id="EQD47192.1"/>
    </source>
</evidence>
<keyword evidence="4 6" id="KW-1133">Transmembrane helix</keyword>
<evidence type="ECO:0000256" key="3">
    <source>
        <dbReference type="ARBA" id="ARBA00022692"/>
    </source>
</evidence>
<keyword evidence="2" id="KW-0813">Transport</keyword>
<comment type="subcellular location">
    <subcellularLocation>
        <location evidence="1">Membrane</location>
        <topology evidence="1">Multi-pass membrane protein</topology>
    </subcellularLocation>
</comment>
<evidence type="ECO:0000256" key="2">
    <source>
        <dbReference type="ARBA" id="ARBA00022448"/>
    </source>
</evidence>
<reference evidence="7" key="1">
    <citation type="submission" date="2013-08" db="EMBL/GenBank/DDBJ databases">
        <authorList>
            <person name="Mendez C."/>
            <person name="Richter M."/>
            <person name="Ferrer M."/>
            <person name="Sanchez J."/>
        </authorList>
    </citation>
    <scope>NUCLEOTIDE SEQUENCE</scope>
</reference>
<evidence type="ECO:0000256" key="1">
    <source>
        <dbReference type="ARBA" id="ARBA00004141"/>
    </source>
</evidence>
<protein>
    <submittedName>
        <fullName evidence="7">Amino acid transport protein related protein</fullName>
    </submittedName>
</protein>
<dbReference type="PANTHER" id="PTHR43243:SF4">
    <property type="entry name" value="CATIONIC AMINO ACID TRANSPORTER 4"/>
    <property type="match status" value="1"/>
</dbReference>
<evidence type="ECO:0000256" key="4">
    <source>
        <dbReference type="ARBA" id="ARBA00022989"/>
    </source>
</evidence>
<dbReference type="GO" id="GO:0015171">
    <property type="term" value="F:amino acid transmembrane transporter activity"/>
    <property type="evidence" value="ECO:0007669"/>
    <property type="project" value="TreeGrafter"/>
</dbReference>
<feature type="transmembrane region" description="Helical" evidence="6">
    <location>
        <begin position="38"/>
        <end position="65"/>
    </location>
</feature>
<accession>T0ZRT2</accession>
<organism evidence="7">
    <name type="scientific">mine drainage metagenome</name>
    <dbReference type="NCBI Taxonomy" id="410659"/>
    <lineage>
        <taxon>unclassified sequences</taxon>
        <taxon>metagenomes</taxon>
        <taxon>ecological metagenomes</taxon>
    </lineage>
</organism>
<keyword evidence="3 6" id="KW-0812">Transmembrane</keyword>
<evidence type="ECO:0000256" key="6">
    <source>
        <dbReference type="SAM" id="Phobius"/>
    </source>
</evidence>
<comment type="caution">
    <text evidence="7">The sequence shown here is derived from an EMBL/GenBank/DDBJ whole genome shotgun (WGS) entry which is preliminary data.</text>
</comment>
<sequence length="110" mass="11437">MIVAVAFIGGVRWGALSIAPGDWGSTGSLLLSNVADAWGLAILGTVVVFGALISTFGASGDWVLLQGRMPYAMARDHLFFRSLARIHPRFGTPAVALIFASVLTGVCSSS</sequence>
<gene>
    <name evidence="7" type="ORF">B1B_12432</name>
</gene>
<dbReference type="InterPro" id="IPR002293">
    <property type="entry name" value="AA/rel_permease1"/>
</dbReference>